<protein>
    <submittedName>
        <fullName evidence="1">Uncharacterized protein</fullName>
    </submittedName>
</protein>
<dbReference type="RefSeq" id="WP_145852509.1">
    <property type="nucleotide sequence ID" value="NZ_RPFW01000002.1"/>
</dbReference>
<dbReference type="AlphaFoldDB" id="A0A6P2C3L0"/>
<evidence type="ECO:0000313" key="2">
    <source>
        <dbReference type="Proteomes" id="UP000460272"/>
    </source>
</evidence>
<gene>
    <name evidence="1" type="ORF">EAS64_09105</name>
</gene>
<accession>A0A6P2C3L0</accession>
<dbReference type="EMBL" id="RPFW01000002">
    <property type="protein sequence ID" value="TVZ04801.1"/>
    <property type="molecule type" value="Genomic_DNA"/>
</dbReference>
<name>A0A6P2C3L0_9ACTN</name>
<evidence type="ECO:0000313" key="1">
    <source>
        <dbReference type="EMBL" id="TVZ04801.1"/>
    </source>
</evidence>
<dbReference type="Proteomes" id="UP000460272">
    <property type="component" value="Unassembled WGS sequence"/>
</dbReference>
<dbReference type="OrthoDB" id="4743333at2"/>
<sequence length="142" mass="15154">MAGITRFGERTADGAASFRCAACGEAAGVVRTAHAGALIDLGPMAGRHDLGRDGFVIDYFLGTVWFAADPAAVDAAQALLDAGCADPAVLRRIGRDLVPFYCPDCELNYCGGDWQAEVLWDEGFYHRTVGTCPHGHRHVLDD</sequence>
<reference evidence="1 2" key="1">
    <citation type="submission" date="2018-11" db="EMBL/GenBank/DDBJ databases">
        <title>Trebonia kvetii gen.nov., sp.nov., a novel acidophilic actinobacterium, and proposal of the new actinobacterial family Treboniaceae fam. nov.</title>
        <authorList>
            <person name="Rapoport D."/>
            <person name="Sagova-Mareckova M."/>
            <person name="Sedlacek I."/>
            <person name="Provaznik J."/>
            <person name="Kralova S."/>
            <person name="Pavlinic D."/>
            <person name="Benes V."/>
            <person name="Kopecky J."/>
        </authorList>
    </citation>
    <scope>NUCLEOTIDE SEQUENCE [LARGE SCALE GENOMIC DNA]</scope>
    <source>
        <strain evidence="1 2">15Tr583</strain>
    </source>
</reference>
<keyword evidence="2" id="KW-1185">Reference proteome</keyword>
<proteinExistence type="predicted"/>
<comment type="caution">
    <text evidence="1">The sequence shown here is derived from an EMBL/GenBank/DDBJ whole genome shotgun (WGS) entry which is preliminary data.</text>
</comment>
<organism evidence="1 2">
    <name type="scientific">Trebonia kvetii</name>
    <dbReference type="NCBI Taxonomy" id="2480626"/>
    <lineage>
        <taxon>Bacteria</taxon>
        <taxon>Bacillati</taxon>
        <taxon>Actinomycetota</taxon>
        <taxon>Actinomycetes</taxon>
        <taxon>Streptosporangiales</taxon>
        <taxon>Treboniaceae</taxon>
        <taxon>Trebonia</taxon>
    </lineage>
</organism>